<dbReference type="Gene3D" id="1.10.10.1320">
    <property type="entry name" value="Anti-sigma factor, zinc-finger domain"/>
    <property type="match status" value="1"/>
</dbReference>
<sequence>MLKCQHLVEKADALVDGSPISLRERLALRLHLMMCHHCRRYVRQLRALLGFLPRDKQPLEEAAIEDILKKLDTPQDQP</sequence>
<comment type="caution">
    <text evidence="2">The sequence shown here is derived from an EMBL/GenBank/DDBJ whole genome shotgun (WGS) entry which is preliminary data.</text>
</comment>
<accession>A0ABR4WFQ7</accession>
<proteinExistence type="predicted"/>
<dbReference type="Proteomes" id="UP000029443">
    <property type="component" value="Unassembled WGS sequence"/>
</dbReference>
<reference evidence="2 3" key="1">
    <citation type="submission" date="2012-09" db="EMBL/GenBank/DDBJ databases">
        <title>Genome Sequence of alkane-degrading Bacterium Alcanivorax jadensis T9.</title>
        <authorList>
            <person name="Lai Q."/>
            <person name="Shao Z."/>
        </authorList>
    </citation>
    <scope>NUCLEOTIDE SEQUENCE [LARGE SCALE GENOMIC DNA]</scope>
    <source>
        <strain evidence="2 3">T9</strain>
    </source>
</reference>
<gene>
    <name evidence="2" type="ORF">T9A_00606</name>
</gene>
<evidence type="ECO:0000313" key="2">
    <source>
        <dbReference type="EMBL" id="KGD62315.1"/>
    </source>
</evidence>
<dbReference type="RefSeq" id="WP_035244989.1">
    <property type="nucleotide sequence ID" value="NZ_ARXU01000002.1"/>
</dbReference>
<name>A0ABR4WFQ7_9GAMM</name>
<protein>
    <recommendedName>
        <fullName evidence="1">Putative zinc-finger domain-containing protein</fullName>
    </recommendedName>
</protein>
<dbReference type="InterPro" id="IPR041916">
    <property type="entry name" value="Anti_sigma_zinc_sf"/>
</dbReference>
<feature type="domain" description="Putative zinc-finger" evidence="1">
    <location>
        <begin position="4"/>
        <end position="39"/>
    </location>
</feature>
<evidence type="ECO:0000313" key="3">
    <source>
        <dbReference type="Proteomes" id="UP000029443"/>
    </source>
</evidence>
<organism evidence="2 3">
    <name type="scientific">Alcanivorax jadensis T9</name>
    <dbReference type="NCBI Taxonomy" id="1177181"/>
    <lineage>
        <taxon>Bacteria</taxon>
        <taxon>Pseudomonadati</taxon>
        <taxon>Pseudomonadota</taxon>
        <taxon>Gammaproteobacteria</taxon>
        <taxon>Oceanospirillales</taxon>
        <taxon>Alcanivoracaceae</taxon>
        <taxon>Alcanivorax</taxon>
    </lineage>
</organism>
<evidence type="ECO:0000259" key="1">
    <source>
        <dbReference type="Pfam" id="PF13490"/>
    </source>
</evidence>
<dbReference type="Pfam" id="PF13490">
    <property type="entry name" value="zf-HC2"/>
    <property type="match status" value="1"/>
</dbReference>
<keyword evidence="3" id="KW-1185">Reference proteome</keyword>
<dbReference type="InterPro" id="IPR027383">
    <property type="entry name" value="Znf_put"/>
</dbReference>
<dbReference type="EMBL" id="ARXU01000002">
    <property type="protein sequence ID" value="KGD62315.1"/>
    <property type="molecule type" value="Genomic_DNA"/>
</dbReference>